<dbReference type="Proteomes" id="UP000826709">
    <property type="component" value="Chromosome"/>
</dbReference>
<proteinExistence type="predicted"/>
<feature type="domain" description="Proteinase inhibitor I42 chagasin" evidence="4">
    <location>
        <begin position="160"/>
        <end position="245"/>
    </location>
</feature>
<dbReference type="AlphaFoldDB" id="A0A8G1EFL2"/>
<keyword evidence="6" id="KW-1185">Reference proteome</keyword>
<organism evidence="5 6">
    <name type="scientific">Methanofollis formosanus</name>
    <dbReference type="NCBI Taxonomy" id="299308"/>
    <lineage>
        <taxon>Archaea</taxon>
        <taxon>Methanobacteriati</taxon>
        <taxon>Methanobacteriota</taxon>
        <taxon>Stenosarchaea group</taxon>
        <taxon>Methanomicrobia</taxon>
        <taxon>Methanomicrobiales</taxon>
        <taxon>Methanomicrobiaceae</taxon>
        <taxon>Methanofollis</taxon>
    </lineage>
</organism>
<dbReference type="PANTHER" id="PTHR36530:SF1">
    <property type="entry name" value="AMOEBIASIN-1"/>
    <property type="match status" value="1"/>
</dbReference>
<dbReference type="EMBL" id="CP037968">
    <property type="protein sequence ID" value="QYZ78883.1"/>
    <property type="molecule type" value="Genomic_DNA"/>
</dbReference>
<keyword evidence="1" id="KW-0646">Protease inhibitor</keyword>
<dbReference type="KEGG" id="mfk:E2N92_05310"/>
<dbReference type="InterPro" id="IPR036331">
    <property type="entry name" value="Chagasin-like_sf"/>
</dbReference>
<dbReference type="Pfam" id="PF03891">
    <property type="entry name" value="DUF333"/>
    <property type="match status" value="1"/>
</dbReference>
<gene>
    <name evidence="5" type="ORF">E2N92_05310</name>
</gene>
<dbReference type="GO" id="GO:0004869">
    <property type="term" value="F:cysteine-type endopeptidase inhibitor activity"/>
    <property type="evidence" value="ECO:0007669"/>
    <property type="project" value="UniProtKB-KW"/>
</dbReference>
<evidence type="ECO:0000256" key="3">
    <source>
        <dbReference type="SAM" id="MobiDB-lite"/>
    </source>
</evidence>
<evidence type="ECO:0000313" key="5">
    <source>
        <dbReference type="EMBL" id="QYZ78883.1"/>
    </source>
</evidence>
<accession>A0A8G1EFL2</accession>
<dbReference type="Gene3D" id="2.60.40.2020">
    <property type="match status" value="1"/>
</dbReference>
<dbReference type="InterPro" id="IPR052781">
    <property type="entry name" value="Cys_protease_inhibitor_I42"/>
</dbReference>
<dbReference type="SUPFAM" id="SSF141066">
    <property type="entry name" value="ICP-like"/>
    <property type="match status" value="1"/>
</dbReference>
<keyword evidence="2" id="KW-0789">Thiol protease inhibitor</keyword>
<reference evidence="5" key="1">
    <citation type="journal article" date="2005" name="Int. J. Syst. Evol. Microbiol.">
        <title>Methanofollis formosanus sp. nov., isolated from a fish pond.</title>
        <authorList>
            <person name="Wu S.Y."/>
            <person name="Chen S.C."/>
            <person name="Lai M.C."/>
        </authorList>
    </citation>
    <scope>NUCLEOTIDE SEQUENCE</scope>
    <source>
        <strain evidence="5">ML15</strain>
    </source>
</reference>
<feature type="region of interest" description="Disordered" evidence="3">
    <location>
        <begin position="66"/>
        <end position="95"/>
    </location>
</feature>
<dbReference type="PANTHER" id="PTHR36530">
    <property type="entry name" value="INHIBITOR OF CYSTEINE PEPTIDASE"/>
    <property type="match status" value="1"/>
</dbReference>
<dbReference type="InterPro" id="IPR018990">
    <property type="entry name" value="Prot_inh_I42_chagasin"/>
</dbReference>
<evidence type="ECO:0000313" key="6">
    <source>
        <dbReference type="Proteomes" id="UP000826709"/>
    </source>
</evidence>
<dbReference type="OrthoDB" id="28968at2157"/>
<dbReference type="InterPro" id="IPR005590">
    <property type="entry name" value="DUF333"/>
</dbReference>
<evidence type="ECO:0000256" key="1">
    <source>
        <dbReference type="ARBA" id="ARBA00022690"/>
    </source>
</evidence>
<dbReference type="Pfam" id="PF09394">
    <property type="entry name" value="Inhibitor_I42"/>
    <property type="match status" value="1"/>
</dbReference>
<name>A0A8G1EFL2_9EURY</name>
<sequence>MDICLFLPLGILESLEGEIISLKFFEVKESFISDAAKVLGMKAKVLAGAVLLVLAACLIGAGCTSADQQETPQTTPVPETTPETPAPAENETVGMPNPAAVWCEEMGYGYEIRKDADGSEYGVCIFENGTEMDAWEAYRAAMTTPAFVFNETADTTSVEVAAGSIVQVDLRENPTTGYEWNATISDGLNLINDTYTVDSHPEGMVGVGGTRTWLLETAGEGEQTFSAIYKRPWENTTGTEENFTLVLNVVPRA</sequence>
<protein>
    <submittedName>
        <fullName evidence="5">DUF333 domain-containing protein</fullName>
    </submittedName>
</protein>
<evidence type="ECO:0000259" key="4">
    <source>
        <dbReference type="Pfam" id="PF09394"/>
    </source>
</evidence>
<feature type="compositionally biased region" description="Low complexity" evidence="3">
    <location>
        <begin position="66"/>
        <end position="93"/>
    </location>
</feature>
<reference evidence="5" key="2">
    <citation type="submission" date="2019-03" db="EMBL/GenBank/DDBJ databases">
        <authorList>
            <person name="Chen S.-C."/>
            <person name="Wu S.-Y."/>
            <person name="Lai M.-C."/>
        </authorList>
    </citation>
    <scope>NUCLEOTIDE SEQUENCE</scope>
    <source>
        <strain evidence="5">ML15</strain>
    </source>
</reference>
<evidence type="ECO:0000256" key="2">
    <source>
        <dbReference type="ARBA" id="ARBA00022704"/>
    </source>
</evidence>